<keyword evidence="1 2" id="KW-0732">Signal</keyword>
<evidence type="ECO:0000313" key="3">
    <source>
        <dbReference type="EMBL" id="BAQ25204.1"/>
    </source>
</evidence>
<proteinExistence type="predicted"/>
<dbReference type="Proteomes" id="UP000217758">
    <property type="component" value="Chromosome"/>
</dbReference>
<sequence length="72" mass="7753">MNITHYKLRKVKKRWMPVVVGALSSLSLLTLGDSGVSADTSVSLTDRTAVVSINQEQVSPNQEHDSSAEVAV</sequence>
<evidence type="ECO:0000256" key="1">
    <source>
        <dbReference type="ARBA" id="ARBA00022729"/>
    </source>
</evidence>
<dbReference type="KEGG" id="strg:SRT_19430"/>
<protein>
    <submittedName>
        <fullName evidence="3">Uncharacterized protein</fullName>
    </submittedName>
</protein>
<accession>A0A1L7LLW7</accession>
<dbReference type="RefSeq" id="WP_128833900.1">
    <property type="nucleotide sequence ID" value="NZ_AP014612.1"/>
</dbReference>
<dbReference type="InterPro" id="IPR022263">
    <property type="entry name" value="KxYKxGKxW"/>
</dbReference>
<dbReference type="AlphaFoldDB" id="A0A1L7LLW7"/>
<reference evidence="3 4" key="1">
    <citation type="journal article" date="2016" name="Microbiol. Immunol.">
        <title>Complete genome sequence of Streptococcus troglodytae TKU31 isolated from the oral cavity of a chimpanzee (Pan troglodytes).</title>
        <authorList>
            <person name="Okamoto M."/>
            <person name="Naito M."/>
            <person name="Miyanohara M."/>
            <person name="Imai S."/>
            <person name="Nomura Y."/>
            <person name="Saito W."/>
            <person name="Momoi Y."/>
            <person name="Takada K."/>
            <person name="Miyabe-Nishiwaki T."/>
            <person name="Tomonaga M."/>
            <person name="Hanada N."/>
        </authorList>
    </citation>
    <scope>NUCLEOTIDE SEQUENCE [LARGE SCALE GENOMIC DNA]</scope>
    <source>
        <strain evidence="4">TKU 31</strain>
    </source>
</reference>
<name>A0A1L7LLW7_9STRE</name>
<organism evidence="3 4">
    <name type="scientific">Streptococcus troglodytae</name>
    <dbReference type="NCBI Taxonomy" id="1111760"/>
    <lineage>
        <taxon>Bacteria</taxon>
        <taxon>Bacillati</taxon>
        <taxon>Bacillota</taxon>
        <taxon>Bacilli</taxon>
        <taxon>Lactobacillales</taxon>
        <taxon>Streptococcaceae</taxon>
        <taxon>Streptococcus</taxon>
    </lineage>
</organism>
<evidence type="ECO:0000313" key="4">
    <source>
        <dbReference type="Proteomes" id="UP000217758"/>
    </source>
</evidence>
<gene>
    <name evidence="3" type="ORF">SRT_19430</name>
</gene>
<dbReference type="Pfam" id="PF19258">
    <property type="entry name" value="KxYKxGKxW_sig"/>
    <property type="match status" value="1"/>
</dbReference>
<feature type="chain" id="PRO_5039362902" evidence="2">
    <location>
        <begin position="33"/>
        <end position="72"/>
    </location>
</feature>
<dbReference type="EMBL" id="AP014612">
    <property type="protein sequence ID" value="BAQ25204.1"/>
    <property type="molecule type" value="Genomic_DNA"/>
</dbReference>
<keyword evidence="4" id="KW-1185">Reference proteome</keyword>
<evidence type="ECO:0000256" key="2">
    <source>
        <dbReference type="SAM" id="SignalP"/>
    </source>
</evidence>
<feature type="signal peptide" evidence="2">
    <location>
        <begin position="1"/>
        <end position="32"/>
    </location>
</feature>